<reference evidence="2 3" key="1">
    <citation type="submission" date="2020-02" db="EMBL/GenBank/DDBJ databases">
        <authorList>
            <person name="Ferguson B K."/>
        </authorList>
    </citation>
    <scope>NUCLEOTIDE SEQUENCE [LARGE SCALE GENOMIC DNA]</scope>
</reference>
<proteinExistence type="predicted"/>
<sequence>MRKTEYTLEARSLGSAPVYWAILAWTEKYFRPRTATGNLPLEQGITTTAGETLKINGQEKLRYQYVQGVQPETRRKQRHDFRAGIDSPRPSEPQVYHSIPRRTCFIRRHVNGLIRPNKRILSEFICRSNHKNGREVLRG</sequence>
<evidence type="ECO:0000313" key="2">
    <source>
        <dbReference type="EMBL" id="CAB0000718.1"/>
    </source>
</evidence>
<accession>A0A6H5GC62</accession>
<name>A0A6H5GC62_9HEMI</name>
<dbReference type="Proteomes" id="UP000479000">
    <property type="component" value="Unassembled WGS sequence"/>
</dbReference>
<evidence type="ECO:0000313" key="3">
    <source>
        <dbReference type="Proteomes" id="UP000479000"/>
    </source>
</evidence>
<dbReference type="AlphaFoldDB" id="A0A6H5GC62"/>
<keyword evidence="3" id="KW-1185">Reference proteome</keyword>
<organism evidence="2 3">
    <name type="scientific">Nesidiocoris tenuis</name>
    <dbReference type="NCBI Taxonomy" id="355587"/>
    <lineage>
        <taxon>Eukaryota</taxon>
        <taxon>Metazoa</taxon>
        <taxon>Ecdysozoa</taxon>
        <taxon>Arthropoda</taxon>
        <taxon>Hexapoda</taxon>
        <taxon>Insecta</taxon>
        <taxon>Pterygota</taxon>
        <taxon>Neoptera</taxon>
        <taxon>Paraneoptera</taxon>
        <taxon>Hemiptera</taxon>
        <taxon>Heteroptera</taxon>
        <taxon>Panheteroptera</taxon>
        <taxon>Cimicomorpha</taxon>
        <taxon>Miridae</taxon>
        <taxon>Dicyphina</taxon>
        <taxon>Nesidiocoris</taxon>
    </lineage>
</organism>
<gene>
    <name evidence="2" type="ORF">NTEN_LOCUS6505</name>
</gene>
<feature type="region of interest" description="Disordered" evidence="1">
    <location>
        <begin position="72"/>
        <end position="94"/>
    </location>
</feature>
<dbReference type="EMBL" id="CADCXU010009822">
    <property type="protein sequence ID" value="CAB0000718.1"/>
    <property type="molecule type" value="Genomic_DNA"/>
</dbReference>
<evidence type="ECO:0000256" key="1">
    <source>
        <dbReference type="SAM" id="MobiDB-lite"/>
    </source>
</evidence>
<protein>
    <submittedName>
        <fullName evidence="2">Uncharacterized protein</fullName>
    </submittedName>
</protein>